<dbReference type="PANTHER" id="PTHR40078:SF1">
    <property type="entry name" value="INTEGRAL MEMBRANE PROTEIN"/>
    <property type="match status" value="1"/>
</dbReference>
<evidence type="ECO:0000256" key="1">
    <source>
        <dbReference type="SAM" id="Phobius"/>
    </source>
</evidence>
<dbReference type="OrthoDB" id="154912at2"/>
<feature type="transmembrane region" description="Helical" evidence="1">
    <location>
        <begin position="20"/>
        <end position="37"/>
    </location>
</feature>
<comment type="caution">
    <text evidence="2">The sequence shown here is derived from an EMBL/GenBank/DDBJ whole genome shotgun (WGS) entry which is preliminary data.</text>
</comment>
<evidence type="ECO:0000313" key="3">
    <source>
        <dbReference type="Proteomes" id="UP000236569"/>
    </source>
</evidence>
<sequence length="221" mass="23176">MPRPAPLASLTRLPLPGRYALLVFGLFLYGLSLRLMLDARVGLAPWEAFHLGVTHHLPLSIGMVSVLTGVLIVTFTALRLRERIGPGTVINVILIGVFLDLLGPLVPDPATFLGRWVQFVLGVALLGFATGTYVAAGLGAGPRDGLILGLSRRTGWDVARVRTGIELVVLALGWLLGGLVGWGTLVFALGSGPAMSAGMALYGLRRGASREAATIPAPAAR</sequence>
<feature type="transmembrane region" description="Helical" evidence="1">
    <location>
        <begin position="161"/>
        <end position="179"/>
    </location>
</feature>
<keyword evidence="1" id="KW-0812">Transmembrane</keyword>
<keyword evidence="1" id="KW-1133">Transmembrane helix</keyword>
<reference evidence="3" key="1">
    <citation type="submission" date="2018-01" db="EMBL/GenBank/DDBJ databases">
        <title>Draft Genome Sequence of the Radioresistant Bacterium Deinococcus aerius TR0125, Isolated from the Higher Atmosphere above Japan.</title>
        <authorList>
            <person name="Satoh K."/>
            <person name="Arai H."/>
            <person name="Sanzen T."/>
            <person name="Kawaguchi Y."/>
            <person name="Hayashi H."/>
            <person name="Yokobori S."/>
            <person name="Yamagishi A."/>
            <person name="Oono Y."/>
            <person name="Narumi I."/>
        </authorList>
    </citation>
    <scope>NUCLEOTIDE SEQUENCE [LARGE SCALE GENOMIC DNA]</scope>
    <source>
        <strain evidence="3">TR0125</strain>
    </source>
</reference>
<evidence type="ECO:0000313" key="2">
    <source>
        <dbReference type="EMBL" id="GBF05547.1"/>
    </source>
</evidence>
<protein>
    <recommendedName>
        <fullName evidence="4">Integral membrane protein</fullName>
    </recommendedName>
</protein>
<organism evidence="2 3">
    <name type="scientific">Deinococcus aerius</name>
    <dbReference type="NCBI Taxonomy" id="200253"/>
    <lineage>
        <taxon>Bacteria</taxon>
        <taxon>Thermotogati</taxon>
        <taxon>Deinococcota</taxon>
        <taxon>Deinococci</taxon>
        <taxon>Deinococcales</taxon>
        <taxon>Deinococcaceae</taxon>
        <taxon>Deinococcus</taxon>
    </lineage>
</organism>
<dbReference type="PANTHER" id="PTHR40078">
    <property type="entry name" value="INTEGRAL MEMBRANE PROTEIN-RELATED"/>
    <property type="match status" value="1"/>
</dbReference>
<dbReference type="Proteomes" id="UP000236569">
    <property type="component" value="Unassembled WGS sequence"/>
</dbReference>
<accession>A0A2I9DSQ6</accession>
<keyword evidence="3" id="KW-1185">Reference proteome</keyword>
<proteinExistence type="predicted"/>
<dbReference type="AlphaFoldDB" id="A0A2I9DSQ6"/>
<feature type="transmembrane region" description="Helical" evidence="1">
    <location>
        <begin position="89"/>
        <end position="107"/>
    </location>
</feature>
<feature type="transmembrane region" description="Helical" evidence="1">
    <location>
        <begin position="57"/>
        <end position="77"/>
    </location>
</feature>
<feature type="transmembrane region" description="Helical" evidence="1">
    <location>
        <begin position="119"/>
        <end position="140"/>
    </location>
</feature>
<dbReference type="InterPro" id="IPR038750">
    <property type="entry name" value="YczE/YyaS-like"/>
</dbReference>
<gene>
    <name evidence="2" type="ORF">DAERI_050056</name>
</gene>
<dbReference type="Pfam" id="PF19700">
    <property type="entry name" value="DUF6198"/>
    <property type="match status" value="1"/>
</dbReference>
<name>A0A2I9DSQ6_9DEIO</name>
<dbReference type="RefSeq" id="WP_103128989.1">
    <property type="nucleotide sequence ID" value="NZ_BFAG01000005.1"/>
</dbReference>
<dbReference type="EMBL" id="BFAG01000005">
    <property type="protein sequence ID" value="GBF05547.1"/>
    <property type="molecule type" value="Genomic_DNA"/>
</dbReference>
<evidence type="ECO:0008006" key="4">
    <source>
        <dbReference type="Google" id="ProtNLM"/>
    </source>
</evidence>
<keyword evidence="1" id="KW-0472">Membrane</keyword>